<keyword evidence="3" id="KW-1185">Reference proteome</keyword>
<dbReference type="AlphaFoldDB" id="A0AAW1PHW1"/>
<protein>
    <submittedName>
        <fullName evidence="2">Uncharacterized protein</fullName>
    </submittedName>
</protein>
<reference evidence="2 3" key="1">
    <citation type="journal article" date="2024" name="Nat. Commun.">
        <title>Phylogenomics reveals the evolutionary origins of lichenization in chlorophyte algae.</title>
        <authorList>
            <person name="Puginier C."/>
            <person name="Libourel C."/>
            <person name="Otte J."/>
            <person name="Skaloud P."/>
            <person name="Haon M."/>
            <person name="Grisel S."/>
            <person name="Petersen M."/>
            <person name="Berrin J.G."/>
            <person name="Delaux P.M."/>
            <person name="Dal Grande F."/>
            <person name="Keller J."/>
        </authorList>
    </citation>
    <scope>NUCLEOTIDE SEQUENCE [LARGE SCALE GENOMIC DNA]</scope>
    <source>
        <strain evidence="2 3">SAG 2036</strain>
    </source>
</reference>
<proteinExistence type="predicted"/>
<feature type="chain" id="PRO_5043643229" evidence="1">
    <location>
        <begin position="24"/>
        <end position="237"/>
    </location>
</feature>
<sequence length="237" mass="25195">MRLSQTYGLLAALLVCSAATALGASVTLDLQKCSCGTGNALSSSTGSDSNLTVALPAPGEYSCVSLENIGPQNETFYAVSFDSSALPSGTQVTIYNTTKCTQQLQTWTLYNSASPYTIIPGSINKGNLYSDTDTFLSLQIHVPIPDGPIEDGYYQMYTGGRYSDLMNSGLYTDCGNLLSASADNDSLSFVNTDDISGLQQFQFELVKAPNQYTISVPRGRGYNPAMLASPASPTPDY</sequence>
<feature type="signal peptide" evidence="1">
    <location>
        <begin position="1"/>
        <end position="23"/>
    </location>
</feature>
<evidence type="ECO:0000256" key="1">
    <source>
        <dbReference type="SAM" id="SignalP"/>
    </source>
</evidence>
<name>A0AAW1PHW1_9CHLO</name>
<evidence type="ECO:0000313" key="2">
    <source>
        <dbReference type="EMBL" id="KAK9809448.1"/>
    </source>
</evidence>
<dbReference type="EMBL" id="JALJOQ010000020">
    <property type="protein sequence ID" value="KAK9809448.1"/>
    <property type="molecule type" value="Genomic_DNA"/>
</dbReference>
<dbReference type="Proteomes" id="UP001465755">
    <property type="component" value="Unassembled WGS sequence"/>
</dbReference>
<evidence type="ECO:0000313" key="3">
    <source>
        <dbReference type="Proteomes" id="UP001465755"/>
    </source>
</evidence>
<organism evidence="2 3">
    <name type="scientific">Symbiochloris irregularis</name>
    <dbReference type="NCBI Taxonomy" id="706552"/>
    <lineage>
        <taxon>Eukaryota</taxon>
        <taxon>Viridiplantae</taxon>
        <taxon>Chlorophyta</taxon>
        <taxon>core chlorophytes</taxon>
        <taxon>Trebouxiophyceae</taxon>
        <taxon>Trebouxiales</taxon>
        <taxon>Trebouxiaceae</taxon>
        <taxon>Symbiochloris</taxon>
    </lineage>
</organism>
<comment type="caution">
    <text evidence="2">The sequence shown here is derived from an EMBL/GenBank/DDBJ whole genome shotgun (WGS) entry which is preliminary data.</text>
</comment>
<keyword evidence="1" id="KW-0732">Signal</keyword>
<gene>
    <name evidence="2" type="ORF">WJX73_009131</name>
</gene>
<accession>A0AAW1PHW1</accession>